<feature type="signal peptide" evidence="2">
    <location>
        <begin position="1"/>
        <end position="26"/>
    </location>
</feature>
<evidence type="ECO:0000313" key="4">
    <source>
        <dbReference type="EMBL" id="CAH0714088.1"/>
    </source>
</evidence>
<feature type="transmembrane region" description="Helical" evidence="1">
    <location>
        <begin position="360"/>
        <end position="377"/>
    </location>
</feature>
<accession>A0A8J9V1A4</accession>
<feature type="transmembrane region" description="Helical" evidence="1">
    <location>
        <begin position="234"/>
        <end position="254"/>
    </location>
</feature>
<protein>
    <recommendedName>
        <fullName evidence="3">Neurotransmitter-gated ion-channel ligand-binding domain-containing protein</fullName>
    </recommendedName>
</protein>
<dbReference type="EMBL" id="OV170221">
    <property type="protein sequence ID" value="CAH0714088.1"/>
    <property type="molecule type" value="Genomic_DNA"/>
</dbReference>
<feature type="domain" description="Neurotransmitter-gated ion-channel ligand-binding" evidence="3">
    <location>
        <begin position="40"/>
        <end position="229"/>
    </location>
</feature>
<dbReference type="SUPFAM" id="SSF63712">
    <property type="entry name" value="Nicotinic receptor ligand binding domain-like"/>
    <property type="match status" value="1"/>
</dbReference>
<keyword evidence="1" id="KW-1133">Transmembrane helix</keyword>
<feature type="non-terminal residue" evidence="4">
    <location>
        <position position="378"/>
    </location>
</feature>
<dbReference type="CDD" id="cd18989">
    <property type="entry name" value="LGIC_ECD_cation"/>
    <property type="match status" value="1"/>
</dbReference>
<sequence length="378" mass="40346">MAPRPVPALALLAALPLLLGVRTTSACDNITYISSQVDLLLAEYDRGVGHSAAVAVSAALDVQHASIDERASAVRLLAALYLKWEDKRLSWNVSSWGCDNVLVPSERLWLPDVWVLSAATVGSSGGDTGLRARLSSDGRVSWVVRFDLTAPLTLDLYDWPQDKHEAVFKFGSRSHSTDELDLKLTDLEQSTIFESGMWELLSVQSSESTRQRLGAEQAVVEWRVTLRRRARAHALAVVSVLAGAVLLLTAAALLPPASRPPLCATASLVAALWLISALVRLPGSSSAPRALSLLCAACVCGAGAAAGAALVQRVARCTSPPPHSLRAIVTYASAFCKLIPPEGSSAEWSAWAAAAQLLDYLLLAVMLLTLYIVLFLSF</sequence>
<gene>
    <name evidence="4" type="ORF">BINO364_LOCUS1172</name>
</gene>
<dbReference type="GO" id="GO:0016020">
    <property type="term" value="C:membrane"/>
    <property type="evidence" value="ECO:0007669"/>
    <property type="project" value="InterPro"/>
</dbReference>
<dbReference type="Proteomes" id="UP000838878">
    <property type="component" value="Chromosome 1"/>
</dbReference>
<evidence type="ECO:0000256" key="1">
    <source>
        <dbReference type="SAM" id="Phobius"/>
    </source>
</evidence>
<dbReference type="GO" id="GO:0004888">
    <property type="term" value="F:transmembrane signaling receptor activity"/>
    <property type="evidence" value="ECO:0007669"/>
    <property type="project" value="InterPro"/>
</dbReference>
<dbReference type="Gene3D" id="2.70.170.10">
    <property type="entry name" value="Neurotransmitter-gated ion-channel ligand-binding domain"/>
    <property type="match status" value="1"/>
</dbReference>
<feature type="transmembrane region" description="Helical" evidence="1">
    <location>
        <begin position="291"/>
        <end position="311"/>
    </location>
</feature>
<dbReference type="InterPro" id="IPR006202">
    <property type="entry name" value="Neur_chan_lig-bd"/>
</dbReference>
<keyword evidence="2" id="KW-0732">Signal</keyword>
<dbReference type="OrthoDB" id="5920062at2759"/>
<dbReference type="Pfam" id="PF02931">
    <property type="entry name" value="Neur_chan_LBD"/>
    <property type="match status" value="1"/>
</dbReference>
<name>A0A8J9V1A4_9NEOP</name>
<keyword evidence="1" id="KW-0812">Transmembrane</keyword>
<keyword evidence="1" id="KW-0472">Membrane</keyword>
<proteinExistence type="predicted"/>
<feature type="transmembrane region" description="Helical" evidence="1">
    <location>
        <begin position="261"/>
        <end position="279"/>
    </location>
</feature>
<evidence type="ECO:0000256" key="2">
    <source>
        <dbReference type="SAM" id="SignalP"/>
    </source>
</evidence>
<evidence type="ECO:0000259" key="3">
    <source>
        <dbReference type="Pfam" id="PF02931"/>
    </source>
</evidence>
<feature type="chain" id="PRO_5035452545" description="Neurotransmitter-gated ion-channel ligand-binding domain-containing protein" evidence="2">
    <location>
        <begin position="27"/>
        <end position="378"/>
    </location>
</feature>
<dbReference type="InterPro" id="IPR036734">
    <property type="entry name" value="Neur_chan_lig-bd_sf"/>
</dbReference>
<evidence type="ECO:0000313" key="5">
    <source>
        <dbReference type="Proteomes" id="UP000838878"/>
    </source>
</evidence>
<dbReference type="AlphaFoldDB" id="A0A8J9V1A4"/>
<reference evidence="4" key="1">
    <citation type="submission" date="2021-12" db="EMBL/GenBank/DDBJ databases">
        <authorList>
            <person name="Martin H S."/>
        </authorList>
    </citation>
    <scope>NUCLEOTIDE SEQUENCE</scope>
</reference>
<organism evidence="4 5">
    <name type="scientific">Brenthis ino</name>
    <name type="common">lesser marbled fritillary</name>
    <dbReference type="NCBI Taxonomy" id="405034"/>
    <lineage>
        <taxon>Eukaryota</taxon>
        <taxon>Metazoa</taxon>
        <taxon>Ecdysozoa</taxon>
        <taxon>Arthropoda</taxon>
        <taxon>Hexapoda</taxon>
        <taxon>Insecta</taxon>
        <taxon>Pterygota</taxon>
        <taxon>Neoptera</taxon>
        <taxon>Endopterygota</taxon>
        <taxon>Lepidoptera</taxon>
        <taxon>Glossata</taxon>
        <taxon>Ditrysia</taxon>
        <taxon>Papilionoidea</taxon>
        <taxon>Nymphalidae</taxon>
        <taxon>Heliconiinae</taxon>
        <taxon>Argynnini</taxon>
        <taxon>Brenthis</taxon>
    </lineage>
</organism>
<dbReference type="GO" id="GO:0005230">
    <property type="term" value="F:extracellular ligand-gated monoatomic ion channel activity"/>
    <property type="evidence" value="ECO:0007669"/>
    <property type="project" value="InterPro"/>
</dbReference>
<keyword evidence="5" id="KW-1185">Reference proteome</keyword>
<dbReference type="InterPro" id="IPR006201">
    <property type="entry name" value="Neur_channel"/>
</dbReference>
<dbReference type="PANTHER" id="PTHR18945">
    <property type="entry name" value="NEUROTRANSMITTER GATED ION CHANNEL"/>
    <property type="match status" value="1"/>
</dbReference>